<comment type="caution">
    <text evidence="2">The sequence shown here is derived from an EMBL/GenBank/DDBJ whole genome shotgun (WGS) entry which is preliminary data.</text>
</comment>
<reference evidence="2" key="1">
    <citation type="submission" date="2021-06" db="EMBL/GenBank/DDBJ databases">
        <authorList>
            <person name="Kallberg Y."/>
            <person name="Tangrot J."/>
            <person name="Rosling A."/>
        </authorList>
    </citation>
    <scope>NUCLEOTIDE SEQUENCE</scope>
    <source>
        <strain evidence="2">AZ414A</strain>
    </source>
</reference>
<protein>
    <submittedName>
        <fullName evidence="2">6425_t:CDS:1</fullName>
    </submittedName>
</protein>
<dbReference type="EMBL" id="CAJVPK010000151">
    <property type="protein sequence ID" value="CAG8460935.1"/>
    <property type="molecule type" value="Genomic_DNA"/>
</dbReference>
<dbReference type="AlphaFoldDB" id="A0A9N8YZN8"/>
<sequence length="1160" mass="134577">MQQFTFPHFSDEIDLTQRCEILSSSLQSFICSTKDLDTNKQIANVILFEAWQQNWTEFDYEYSFPAPHLTTGLYLQLIRILDLEKEFVKTLYMVPRQVVSTIICEIIGCDPLFCLRVVYDPALFVAISLDVSQRKDLITQLRRLVIENASSITDIRSRNTINDANVDYMYSSPLYLERSPRRKVMISKLSNNANFTNLIEDLQISSNHLKMEDKEYFMDLLIIFDHLSFVAWSEHEHKNNFKISKELIIRKTVLKLKDSGKYEYIVINIFCMHNISKIEDNDTMSNLLRFANDIILKLQQLSNLTSRSERISKRLQEDKIGYLKAINRIKARETLNSMELSNADDNQLLNKHEESFVMICRTVRQNLNYDASFALRSFNSDITFRVDSSSSHPSKKDLEEYCQWINESISKELIGYVSLLKLMIQYFDLFVGTSYNLEKLSTLILENGLHVELYQSVKRIIKIVLQQNRLQVAKVIIELFIETFSKTPLHTRLIFRDYILSDRPSNMSITSPTFDSWDIWPFDLKQRVTAMCNQLVSSEFMKDKSVDHNDDIKPEIMDSLILSSLVSPYYLLHRLIWEVIQHKGQGLMIHKILNKIKSICWIRATSKSPALFIMVLEEILTKYDEGSVALTLQENKNLIYFISLSMTGNTIKQPTKLTSSEIGEWGNSNILLDIREYITHCIVPYLQNSSNSNRESTLKLSLSTLSALFLPGESALVLTDQHWFLKSKPFSLLHNIALLYDQRKNGYISITSFCLVYTLLKEFIRLLTEYIESFHENLERDGKHLNFALLRWIPKITTEIRKSIAGKIFDFYKKSLEYKWTTQLFLRPFIQIYANIFGFNVGRPFIPASLCSFCGISEQEFSKIEDVKVLVSGKSTLTIMNQINLFLEACKLSIDWCHKFSMMLNDAESVSKPDLRSIFRSFAPCSFCTALSDSVKEESEILLNVLIRNLVSHGILSGAELLTIDEEHKDIDSLIVSELDIDASEKKGVHEVPEFMIEEEDDVNYISNQSINDLNIVQNIIHVIKNCFITKTVTLNYLVLLFYTITQTLEILSEYQKLEENVYIFLLTIVEMIDKKFTGDISKDEKSFSLTDTNKLSTSKSTNKKKRKKKKGNQQAKTSEILENKPREFSEWQQKLIFNGINKIKKQNGWQDTVKRGLKF</sequence>
<feature type="region of interest" description="Disordered" evidence="1">
    <location>
        <begin position="1094"/>
        <end position="1119"/>
    </location>
</feature>
<evidence type="ECO:0000313" key="3">
    <source>
        <dbReference type="Proteomes" id="UP000789706"/>
    </source>
</evidence>
<organism evidence="2 3">
    <name type="scientific">Diversispora eburnea</name>
    <dbReference type="NCBI Taxonomy" id="1213867"/>
    <lineage>
        <taxon>Eukaryota</taxon>
        <taxon>Fungi</taxon>
        <taxon>Fungi incertae sedis</taxon>
        <taxon>Mucoromycota</taxon>
        <taxon>Glomeromycotina</taxon>
        <taxon>Glomeromycetes</taxon>
        <taxon>Diversisporales</taxon>
        <taxon>Diversisporaceae</taxon>
        <taxon>Diversispora</taxon>
    </lineage>
</organism>
<gene>
    <name evidence="2" type="ORF">DEBURN_LOCUS2674</name>
</gene>
<name>A0A9N8YZN8_9GLOM</name>
<dbReference type="Proteomes" id="UP000789706">
    <property type="component" value="Unassembled WGS sequence"/>
</dbReference>
<evidence type="ECO:0000313" key="2">
    <source>
        <dbReference type="EMBL" id="CAG8460935.1"/>
    </source>
</evidence>
<accession>A0A9N8YZN8</accession>
<feature type="compositionally biased region" description="Basic residues" evidence="1">
    <location>
        <begin position="1102"/>
        <end position="1112"/>
    </location>
</feature>
<keyword evidence="3" id="KW-1185">Reference proteome</keyword>
<dbReference type="OrthoDB" id="2385910at2759"/>
<evidence type="ECO:0000256" key="1">
    <source>
        <dbReference type="SAM" id="MobiDB-lite"/>
    </source>
</evidence>
<proteinExistence type="predicted"/>